<dbReference type="Proteomes" id="UP000663846">
    <property type="component" value="Unassembled WGS sequence"/>
</dbReference>
<name>A0A8H2ZWL0_9AGAM</name>
<dbReference type="AlphaFoldDB" id="A0A8H2ZWL0"/>
<proteinExistence type="predicted"/>
<dbReference type="SUPFAM" id="SSF56112">
    <property type="entry name" value="Protein kinase-like (PK-like)"/>
    <property type="match status" value="1"/>
</dbReference>
<feature type="domain" description="Fungal-type protein kinase" evidence="2">
    <location>
        <begin position="106"/>
        <end position="287"/>
    </location>
</feature>
<dbReference type="InterPro" id="IPR011009">
    <property type="entry name" value="Kinase-like_dom_sf"/>
</dbReference>
<dbReference type="Pfam" id="PF17667">
    <property type="entry name" value="Pkinase_fungal"/>
    <property type="match status" value="2"/>
</dbReference>
<evidence type="ECO:0000313" key="4">
    <source>
        <dbReference type="Proteomes" id="UP000663846"/>
    </source>
</evidence>
<dbReference type="EMBL" id="CAJMWS010000076">
    <property type="protein sequence ID" value="CAE6356205.1"/>
    <property type="molecule type" value="Genomic_DNA"/>
</dbReference>
<reference evidence="3" key="1">
    <citation type="submission" date="2021-01" db="EMBL/GenBank/DDBJ databases">
        <authorList>
            <person name="Kaushik A."/>
        </authorList>
    </citation>
    <scope>NUCLEOTIDE SEQUENCE</scope>
    <source>
        <strain evidence="3">AG1-1C</strain>
    </source>
</reference>
<organism evidence="3 4">
    <name type="scientific">Rhizoctonia solani</name>
    <dbReference type="NCBI Taxonomy" id="456999"/>
    <lineage>
        <taxon>Eukaryota</taxon>
        <taxon>Fungi</taxon>
        <taxon>Dikarya</taxon>
        <taxon>Basidiomycota</taxon>
        <taxon>Agaricomycotina</taxon>
        <taxon>Agaricomycetes</taxon>
        <taxon>Cantharellales</taxon>
        <taxon>Ceratobasidiaceae</taxon>
        <taxon>Rhizoctonia</taxon>
    </lineage>
</organism>
<feature type="compositionally biased region" description="Low complexity" evidence="1">
    <location>
        <begin position="34"/>
        <end position="65"/>
    </location>
</feature>
<feature type="domain" description="Fungal-type protein kinase" evidence="2">
    <location>
        <begin position="355"/>
        <end position="439"/>
    </location>
</feature>
<gene>
    <name evidence="3" type="ORF">RDB_LOCUS15005</name>
</gene>
<sequence>MEWEYSQLETERTEEYDTGLKRHIKPLHLKQKNSGAGSAISGSSISTDSVADSSTAAATRASSSSDDFHLPIGPSESRASIHPKRSLSPPKPGEAQKLPIQKTRVVKNERIKAAKQEPMEKLGIYGAEMLRCSLGRRHAFGLLVIHAVFWVWWFDRQGAIQSTGIDFIENLPRLLVFLTAIQRFTIADWGFDAELDSRFSKISDQSSDFRNVELVINEKLKIEYNPCMNTLLYDAFCLNGRSTNVFGVENRTECLPLVAKLYWPDSTKLDEATIIAEAYTRVPHISNHLPRVIRSRVVDPVGTDRIRRQLGISLNSPRPPRVLCIIIFERLEPITQLTGNLFLIAWVQCMRFAWKNDIRHQDLSLGNLMIRTFKDGRFYGVVNDWGLSYVRGKSPPCSDVTVTVPFMALDLVPLDQSTTASKRAYYCDLESFAWIILWTFLAVKNKEVQPGEELAMWSGGNPNSSVGYRRNLLAKLRAQDRYSLGEWQENLPLAQGIAKWLCRSFEPEDGETNEENKELILGFLRVVEESGGIISEEPEIDDP</sequence>
<evidence type="ECO:0000259" key="2">
    <source>
        <dbReference type="Pfam" id="PF17667"/>
    </source>
</evidence>
<comment type="caution">
    <text evidence="3">The sequence shown here is derived from an EMBL/GenBank/DDBJ whole genome shotgun (WGS) entry which is preliminary data.</text>
</comment>
<evidence type="ECO:0000313" key="3">
    <source>
        <dbReference type="EMBL" id="CAE6356205.1"/>
    </source>
</evidence>
<accession>A0A8H2ZWL0</accession>
<dbReference type="InterPro" id="IPR040976">
    <property type="entry name" value="Pkinase_fungal"/>
</dbReference>
<protein>
    <recommendedName>
        <fullName evidence="2">Fungal-type protein kinase domain-containing protein</fullName>
    </recommendedName>
</protein>
<feature type="region of interest" description="Disordered" evidence="1">
    <location>
        <begin position="25"/>
        <end position="102"/>
    </location>
</feature>
<evidence type="ECO:0000256" key="1">
    <source>
        <dbReference type="SAM" id="MobiDB-lite"/>
    </source>
</evidence>